<keyword evidence="8" id="KW-1185">Reference proteome</keyword>
<dbReference type="InterPro" id="IPR020846">
    <property type="entry name" value="MFS_dom"/>
</dbReference>
<feature type="transmembrane region" description="Helical" evidence="5">
    <location>
        <begin position="333"/>
        <end position="350"/>
    </location>
</feature>
<sequence>MTNSSTSLSTHSATGAADAPRQPEAGAQPTPDGRSDSEVIALVGFAHGVSHFFHLLLPPLFPWLMAEFALSFSGIGGVITLFFVVSGIGQAAAGVLVDRIGAARVLAGGLACFVIAALLLAFANGLAMLYVVAAIAGLGNCVFHPADFTVLNRHVSTARLGHAFSIHGVSGNVGWALAPLLLTGVASLAGFRVAALAAAVVALAALALVFLRRQVLADPLAAADAQPAAAGSSFAYLSALPVWLCFAFFLCITTAFGAMQNFASPILQSMYGLSLAMAASSVSAYLLGGGAGILFGGFLARRGRQETLIALALGTAALLALLLASGLPPAASLLPLLATIGFCTGIAGPSRDLLVRRVATSRFGQAAYGRVYGFVYSGLDAGLALAPLIFASFMDSGRFAAVLLGVAALQTLSIFAAWSAGRSR</sequence>
<organism evidence="7 8">
    <name type="scientific">Rhodocyclus tenuis</name>
    <name type="common">Rhodospirillum tenue</name>
    <dbReference type="NCBI Taxonomy" id="1066"/>
    <lineage>
        <taxon>Bacteria</taxon>
        <taxon>Pseudomonadati</taxon>
        <taxon>Pseudomonadota</taxon>
        <taxon>Betaproteobacteria</taxon>
        <taxon>Rhodocyclales</taxon>
        <taxon>Rhodocyclaceae</taxon>
        <taxon>Rhodocyclus</taxon>
    </lineage>
</organism>
<gene>
    <name evidence="7" type="ORF">GGD90_000856</name>
</gene>
<evidence type="ECO:0000256" key="5">
    <source>
        <dbReference type="SAM" id="Phobius"/>
    </source>
</evidence>
<dbReference type="AlphaFoldDB" id="A0A840GE53"/>
<protein>
    <submittedName>
        <fullName evidence="7">MFS family permease</fullName>
    </submittedName>
</protein>
<evidence type="ECO:0000313" key="7">
    <source>
        <dbReference type="EMBL" id="MBB4246499.1"/>
    </source>
</evidence>
<feature type="compositionally biased region" description="Polar residues" evidence="4">
    <location>
        <begin position="1"/>
        <end position="13"/>
    </location>
</feature>
<dbReference type="Pfam" id="PF07690">
    <property type="entry name" value="MFS_1"/>
    <property type="match status" value="1"/>
</dbReference>
<keyword evidence="3 5" id="KW-0472">Membrane</keyword>
<feature type="transmembrane region" description="Helical" evidence="5">
    <location>
        <begin position="399"/>
        <end position="418"/>
    </location>
</feature>
<evidence type="ECO:0000259" key="6">
    <source>
        <dbReference type="PROSITE" id="PS50850"/>
    </source>
</evidence>
<evidence type="ECO:0000256" key="4">
    <source>
        <dbReference type="SAM" id="MobiDB-lite"/>
    </source>
</evidence>
<feature type="transmembrane region" description="Helical" evidence="5">
    <location>
        <begin position="234"/>
        <end position="259"/>
    </location>
</feature>
<evidence type="ECO:0000256" key="3">
    <source>
        <dbReference type="ARBA" id="ARBA00023136"/>
    </source>
</evidence>
<name>A0A840GE53_RHOTE</name>
<evidence type="ECO:0000256" key="1">
    <source>
        <dbReference type="ARBA" id="ARBA00022692"/>
    </source>
</evidence>
<accession>A0A840GE53</accession>
<keyword evidence="1 5" id="KW-0812">Transmembrane</keyword>
<evidence type="ECO:0000313" key="8">
    <source>
        <dbReference type="Proteomes" id="UP000587070"/>
    </source>
</evidence>
<feature type="transmembrane region" description="Helical" evidence="5">
    <location>
        <begin position="105"/>
        <end position="123"/>
    </location>
</feature>
<feature type="transmembrane region" description="Helical" evidence="5">
    <location>
        <begin position="308"/>
        <end position="327"/>
    </location>
</feature>
<dbReference type="GO" id="GO:0005886">
    <property type="term" value="C:plasma membrane"/>
    <property type="evidence" value="ECO:0007669"/>
    <property type="project" value="TreeGrafter"/>
</dbReference>
<dbReference type="PANTHER" id="PTHR43129:SF1">
    <property type="entry name" value="FOSMIDOMYCIN RESISTANCE PROTEIN"/>
    <property type="match status" value="1"/>
</dbReference>
<feature type="transmembrane region" description="Helical" evidence="5">
    <location>
        <begin position="271"/>
        <end position="296"/>
    </location>
</feature>
<dbReference type="Gene3D" id="1.20.1250.20">
    <property type="entry name" value="MFS general substrate transporter like domains"/>
    <property type="match status" value="2"/>
</dbReference>
<feature type="domain" description="Major facilitator superfamily (MFS) profile" evidence="6">
    <location>
        <begin position="39"/>
        <end position="424"/>
    </location>
</feature>
<keyword evidence="2 5" id="KW-1133">Transmembrane helix</keyword>
<dbReference type="PANTHER" id="PTHR43129">
    <property type="entry name" value="FOSMIDOMYCIN RESISTANCE PROTEIN"/>
    <property type="match status" value="1"/>
</dbReference>
<feature type="transmembrane region" description="Helical" evidence="5">
    <location>
        <begin position="39"/>
        <end position="57"/>
    </location>
</feature>
<dbReference type="InterPro" id="IPR036259">
    <property type="entry name" value="MFS_trans_sf"/>
</dbReference>
<dbReference type="RefSeq" id="WP_153114564.1">
    <property type="nucleotide sequence ID" value="NZ_JACIGE010000002.1"/>
</dbReference>
<dbReference type="GO" id="GO:0022857">
    <property type="term" value="F:transmembrane transporter activity"/>
    <property type="evidence" value="ECO:0007669"/>
    <property type="project" value="InterPro"/>
</dbReference>
<dbReference type="EMBL" id="JACIGE010000002">
    <property type="protein sequence ID" value="MBB4246499.1"/>
    <property type="molecule type" value="Genomic_DNA"/>
</dbReference>
<dbReference type="OrthoDB" id="8520784at2"/>
<reference evidence="7 8" key="1">
    <citation type="submission" date="2020-08" db="EMBL/GenBank/DDBJ databases">
        <title>Genome sequencing of Purple Non-Sulfur Bacteria from various extreme environments.</title>
        <authorList>
            <person name="Mayer M."/>
        </authorList>
    </citation>
    <scope>NUCLEOTIDE SEQUENCE [LARGE SCALE GENOMIC DNA]</scope>
    <source>
        <strain evidence="7 8">2761</strain>
    </source>
</reference>
<dbReference type="Proteomes" id="UP000587070">
    <property type="component" value="Unassembled WGS sequence"/>
</dbReference>
<evidence type="ECO:0000256" key="2">
    <source>
        <dbReference type="ARBA" id="ARBA00022989"/>
    </source>
</evidence>
<dbReference type="SUPFAM" id="SSF103473">
    <property type="entry name" value="MFS general substrate transporter"/>
    <property type="match status" value="1"/>
</dbReference>
<comment type="caution">
    <text evidence="7">The sequence shown here is derived from an EMBL/GenBank/DDBJ whole genome shotgun (WGS) entry which is preliminary data.</text>
</comment>
<feature type="transmembrane region" description="Helical" evidence="5">
    <location>
        <begin position="69"/>
        <end position="93"/>
    </location>
</feature>
<feature type="transmembrane region" description="Helical" evidence="5">
    <location>
        <begin position="371"/>
        <end position="393"/>
    </location>
</feature>
<feature type="region of interest" description="Disordered" evidence="4">
    <location>
        <begin position="1"/>
        <end position="34"/>
    </location>
</feature>
<proteinExistence type="predicted"/>
<dbReference type="PROSITE" id="PS50850">
    <property type="entry name" value="MFS"/>
    <property type="match status" value="1"/>
</dbReference>
<feature type="transmembrane region" description="Helical" evidence="5">
    <location>
        <begin position="129"/>
        <end position="151"/>
    </location>
</feature>
<feature type="transmembrane region" description="Helical" evidence="5">
    <location>
        <begin position="188"/>
        <end position="211"/>
    </location>
</feature>
<dbReference type="InterPro" id="IPR011701">
    <property type="entry name" value="MFS"/>
</dbReference>